<evidence type="ECO:0000313" key="2">
    <source>
        <dbReference type="EMBL" id="PAE06353.1"/>
    </source>
</evidence>
<sequence length="143" mass="17523">MQQLFINFDFRSDFKHLYAGEKRQFGNFLYVEGLLEFKINDITYFYEEACPLLEFYLQLEKWLKNPFSKRGDFLYHTLELDEEEPFLAVLHFQDLARLRVIWPEIELSNVFPADYLHRKLEELRDRLGPAIEQHYQLKLKHFR</sequence>
<comment type="caution">
    <text evidence="2">The sequence shown here is derived from an EMBL/GenBank/DDBJ whole genome shotgun (WGS) entry which is preliminary data.</text>
</comment>
<dbReference type="InterPro" id="IPR057200">
    <property type="entry name" value="DUF7878"/>
</dbReference>
<dbReference type="EMBL" id="NPBH01000082">
    <property type="protein sequence ID" value="PAE06353.1"/>
    <property type="molecule type" value="Genomic_DNA"/>
</dbReference>
<dbReference type="AlphaFoldDB" id="A0A268H925"/>
<dbReference type="Proteomes" id="UP000216475">
    <property type="component" value="Unassembled WGS sequence"/>
</dbReference>
<organism evidence="2 3">
    <name type="scientific">Terribacillus saccharophilus</name>
    <dbReference type="NCBI Taxonomy" id="361277"/>
    <lineage>
        <taxon>Bacteria</taxon>
        <taxon>Bacillati</taxon>
        <taxon>Bacillota</taxon>
        <taxon>Bacilli</taxon>
        <taxon>Bacillales</taxon>
        <taxon>Bacillaceae</taxon>
        <taxon>Terribacillus</taxon>
    </lineage>
</organism>
<accession>A0A268H925</accession>
<gene>
    <name evidence="2" type="ORF">CHI12_17170</name>
</gene>
<evidence type="ECO:0000313" key="3">
    <source>
        <dbReference type="Proteomes" id="UP000216475"/>
    </source>
</evidence>
<evidence type="ECO:0000259" key="1">
    <source>
        <dbReference type="Pfam" id="PF25297"/>
    </source>
</evidence>
<dbReference type="RefSeq" id="WP_095272845.1">
    <property type="nucleotide sequence ID" value="NZ_NPBH01000082.1"/>
</dbReference>
<reference evidence="2 3" key="1">
    <citation type="submission" date="2017-07" db="EMBL/GenBank/DDBJ databases">
        <title>Isolation and whole genome analysis of endospore-forming bacteria from heroin.</title>
        <authorList>
            <person name="Kalinowski J."/>
            <person name="Ahrens B."/>
            <person name="Al-Dilaimi A."/>
            <person name="Winkler A."/>
            <person name="Wibberg D."/>
            <person name="Schleenbecker U."/>
            <person name="Ruckert C."/>
            <person name="Wolfel R."/>
            <person name="Grass G."/>
        </authorList>
    </citation>
    <scope>NUCLEOTIDE SEQUENCE [LARGE SCALE GENOMIC DNA]</scope>
    <source>
        <strain evidence="2 3">7509</strain>
    </source>
</reference>
<dbReference type="Pfam" id="PF25297">
    <property type="entry name" value="DUF7878"/>
    <property type="match status" value="1"/>
</dbReference>
<feature type="domain" description="DUF7878" evidence="1">
    <location>
        <begin position="6"/>
        <end position="132"/>
    </location>
</feature>
<name>A0A268H925_9BACI</name>
<proteinExistence type="predicted"/>
<protein>
    <recommendedName>
        <fullName evidence="1">DUF7878 domain-containing protein</fullName>
    </recommendedName>
</protein>